<dbReference type="Pfam" id="PF13672">
    <property type="entry name" value="PP2C_2"/>
    <property type="match status" value="1"/>
</dbReference>
<dbReference type="InterPro" id="IPR001932">
    <property type="entry name" value="PPM-type_phosphatase-like_dom"/>
</dbReference>
<comment type="caution">
    <text evidence="2">The sequence shown here is derived from an EMBL/GenBank/DDBJ whole genome shotgun (WGS) entry which is preliminary data.</text>
</comment>
<dbReference type="Proteomes" id="UP000027153">
    <property type="component" value="Unassembled WGS sequence"/>
</dbReference>
<evidence type="ECO:0000313" key="3">
    <source>
        <dbReference type="Proteomes" id="UP000027153"/>
    </source>
</evidence>
<evidence type="ECO:0000313" key="2">
    <source>
        <dbReference type="EMBL" id="KCZ73011.1"/>
    </source>
</evidence>
<dbReference type="GO" id="GO:0004722">
    <property type="term" value="F:protein serine/threonine phosphatase activity"/>
    <property type="evidence" value="ECO:0007669"/>
    <property type="project" value="InterPro"/>
</dbReference>
<dbReference type="OrthoDB" id="198002at2157"/>
<dbReference type="EMBL" id="JMIY01000001">
    <property type="protein sequence ID" value="KCZ73011.1"/>
    <property type="molecule type" value="Genomic_DNA"/>
</dbReference>
<dbReference type="NCBIfam" id="NF033484">
    <property type="entry name" value="Stp1_PP2C_phos"/>
    <property type="match status" value="1"/>
</dbReference>
<dbReference type="InterPro" id="IPR015655">
    <property type="entry name" value="PP2C"/>
</dbReference>
<reference evidence="2 3" key="1">
    <citation type="journal article" date="2013" name="Nature">
        <title>Anaerobic oxidation of methane coupled to nitrate reduction in a novel archaeal lineage.</title>
        <authorList>
            <person name="Haroon M.F."/>
            <person name="Hu S."/>
            <person name="Shi Y."/>
            <person name="Imelfort M."/>
            <person name="Keller J."/>
            <person name="Hugenholtz P."/>
            <person name="Yuan Z."/>
            <person name="Tyson G.W."/>
        </authorList>
    </citation>
    <scope>NUCLEOTIDE SEQUENCE [LARGE SCALE GENOMIC DNA]</scope>
    <source>
        <strain evidence="2 3">ANME-2d</strain>
    </source>
</reference>
<sequence length="246" mass="26732">MLAYCGVTDTGGRENNEDAYITLALEHRHLYLLAVADGLGGHAAGEVASMLAVTELAETVKKDHDSQKAESLESMKELLAAGFKRANEKICYEAKNVPGRYGMGTTLVAALLDDEGRGVVANVGDSRAYRIGETIKRITKDHSYVQELVDRGLISEEQAFRHPAKNIVTRVMGIENANPDFYEIKLGRDTLLLCSDGLTDAMRDEEIREVVSGTVSLENKCKNLVSAALSRGARDNVTVVLASSMQ</sequence>
<gene>
    <name evidence="2" type="ORF">ANME2D_00070</name>
</gene>
<dbReference type="PROSITE" id="PS51746">
    <property type="entry name" value="PPM_2"/>
    <property type="match status" value="1"/>
</dbReference>
<dbReference type="InterPro" id="IPR036457">
    <property type="entry name" value="PPM-type-like_dom_sf"/>
</dbReference>
<dbReference type="SUPFAM" id="SSF81606">
    <property type="entry name" value="PP2C-like"/>
    <property type="match status" value="1"/>
</dbReference>
<dbReference type="Gene3D" id="3.60.40.10">
    <property type="entry name" value="PPM-type phosphatase domain"/>
    <property type="match status" value="1"/>
</dbReference>
<feature type="domain" description="PPM-type phosphatase" evidence="1">
    <location>
        <begin position="4"/>
        <end position="244"/>
    </location>
</feature>
<proteinExistence type="predicted"/>
<name>A0A062V1P9_9EURY</name>
<keyword evidence="3" id="KW-1185">Reference proteome</keyword>
<dbReference type="RefSeq" id="WP_048088221.1">
    <property type="nucleotide sequence ID" value="NZ_JMIY01000001.1"/>
</dbReference>
<evidence type="ECO:0000259" key="1">
    <source>
        <dbReference type="PROSITE" id="PS51746"/>
    </source>
</evidence>
<dbReference type="CDD" id="cd00143">
    <property type="entry name" value="PP2Cc"/>
    <property type="match status" value="1"/>
</dbReference>
<protein>
    <submittedName>
        <fullName evidence="2">Serine/threonine protein phosphatase</fullName>
    </submittedName>
</protein>
<dbReference type="SMART" id="SM00332">
    <property type="entry name" value="PP2Cc"/>
    <property type="match status" value="1"/>
</dbReference>
<organism evidence="2 3">
    <name type="scientific">Candidatus Methanoperedens nitratireducens</name>
    <dbReference type="NCBI Taxonomy" id="1392998"/>
    <lineage>
        <taxon>Archaea</taxon>
        <taxon>Methanobacteriati</taxon>
        <taxon>Methanobacteriota</taxon>
        <taxon>Stenosarchaea group</taxon>
        <taxon>Methanomicrobia</taxon>
        <taxon>Methanosarcinales</taxon>
        <taxon>ANME-2 cluster</taxon>
        <taxon>Candidatus Methanoperedentaceae</taxon>
        <taxon>Candidatus Methanoperedens</taxon>
    </lineage>
</organism>
<dbReference type="SMART" id="SM00331">
    <property type="entry name" value="PP2C_SIG"/>
    <property type="match status" value="1"/>
</dbReference>
<accession>A0A062V1P9</accession>
<dbReference type="AlphaFoldDB" id="A0A062V1P9"/>
<dbReference type="PANTHER" id="PTHR47992">
    <property type="entry name" value="PROTEIN PHOSPHATASE"/>
    <property type="match status" value="1"/>
</dbReference>